<feature type="compositionally biased region" description="Polar residues" evidence="1">
    <location>
        <begin position="715"/>
        <end position="739"/>
    </location>
</feature>
<evidence type="ECO:0000256" key="1">
    <source>
        <dbReference type="SAM" id="MobiDB-lite"/>
    </source>
</evidence>
<feature type="compositionally biased region" description="Low complexity" evidence="1">
    <location>
        <begin position="457"/>
        <end position="474"/>
    </location>
</feature>
<feature type="compositionally biased region" description="Polar residues" evidence="1">
    <location>
        <begin position="279"/>
        <end position="298"/>
    </location>
</feature>
<keyword evidence="5" id="KW-1185">Reference proteome</keyword>
<feature type="region of interest" description="Disordered" evidence="1">
    <location>
        <begin position="279"/>
        <end position="307"/>
    </location>
</feature>
<feature type="compositionally biased region" description="Polar residues" evidence="1">
    <location>
        <begin position="441"/>
        <end position="455"/>
    </location>
</feature>
<accession>A0ABR1I8G7</accession>
<evidence type="ECO:0000313" key="4">
    <source>
        <dbReference type="EMBL" id="KAK7429319.1"/>
    </source>
</evidence>
<evidence type="ECO:0000256" key="3">
    <source>
        <dbReference type="SAM" id="SignalP"/>
    </source>
</evidence>
<feature type="region of interest" description="Disordered" evidence="1">
    <location>
        <begin position="319"/>
        <end position="347"/>
    </location>
</feature>
<feature type="signal peptide" evidence="3">
    <location>
        <begin position="1"/>
        <end position="16"/>
    </location>
</feature>
<feature type="region of interest" description="Disordered" evidence="1">
    <location>
        <begin position="660"/>
        <end position="739"/>
    </location>
</feature>
<feature type="region of interest" description="Disordered" evidence="1">
    <location>
        <begin position="942"/>
        <end position="965"/>
    </location>
</feature>
<feature type="compositionally biased region" description="Polar residues" evidence="1">
    <location>
        <begin position="335"/>
        <end position="347"/>
    </location>
</feature>
<feature type="region of interest" description="Disordered" evidence="1">
    <location>
        <begin position="127"/>
        <end position="162"/>
    </location>
</feature>
<keyword evidence="2" id="KW-0812">Transmembrane</keyword>
<name>A0ABR1I8G7_9HYPO</name>
<protein>
    <submittedName>
        <fullName evidence="4">Uncharacterized protein</fullName>
    </submittedName>
</protein>
<keyword evidence="2" id="KW-0472">Membrane</keyword>
<dbReference type="EMBL" id="JAZAVK010000030">
    <property type="protein sequence ID" value="KAK7429319.1"/>
    <property type="molecule type" value="Genomic_DNA"/>
</dbReference>
<feature type="chain" id="PRO_5047363692" evidence="3">
    <location>
        <begin position="17"/>
        <end position="965"/>
    </location>
</feature>
<feature type="compositionally biased region" description="Basic residues" evidence="1">
    <location>
        <begin position="380"/>
        <end position="391"/>
    </location>
</feature>
<dbReference type="Proteomes" id="UP001498421">
    <property type="component" value="Unassembled WGS sequence"/>
</dbReference>
<feature type="compositionally biased region" description="Polar residues" evidence="1">
    <location>
        <begin position="669"/>
        <end position="696"/>
    </location>
</feature>
<keyword evidence="3" id="KW-0732">Signal</keyword>
<sequence length="965" mass="103042">MRSWAVLLAFVASASAAECYYADGSKPADYDYQPCGDTKTTFSTCCYFGEGDVCLENGLCSQPDKHEYYRAACANQDWSNCPHVCMDEDPDNWLAVEKCGENKYCCPSSGSGCCTNGAKIYTLSISDSSNSTSDNASASGRGGASNTSSSDAESSTKASGGKAVPVGAIAGGVVGGIAVIGFLFVGFCCFKRRGKKAASPPAEGGNGSGLGGVETGLGAGESRPGNGVDEKKGYYVQTTPVSVQQQSPTEMEGSTGKVFTEADSKPVTGDGMNGFYTQTTPGSDHQQNGVSAVGTNNDGSGGYYAQTSQVPNSQLQQPQQQGVMGTGNDGHDGYYTQTDPGSNHHFQQLPQQSGMPVVGAGFDGRNGSYLPTTPGTAIQHHQHHQHQQHQHQHQETSLGGTNNPQKTQPTHHHFQQPQQHGLSEAVGSSGKVFTEVDSKPVTRTSIGNNNMSYARTSPVPSHQSQQSHQQVVVPILGSGVDKNKTYRTQTPPSADPQFRQPQQQGLSEAEGSSGKVFTEVDSKPITNTSIENSNDKPYYTQTSPTLNHQLGLSEAEGSSGKIFTEVDSKPITNTSITANKIHHTQPASSPVHQSQALGVAEVNGSPGYAFTEVDSKPITSARIKNNNTYLTQAVSSAVHQSQCLNVAEVNGSPGTVFTEADSKPVVPGGTQNNAYKTKASSSLGPAQSFQQVQQHGFTEVEGSSGKVFTEVDSKPISSTTAQKNTSHAQSIKNSVQRQESRQQAATEMEGSVGKVFTEADSTPITPTSTQAQQFQQFQQFQAFQQSQKMQPTQILQQRPVAEVEGSVGKVFNEADSNPLPHAAFDEKNAHEMPTTAVTIKQLEQFQKFQQFQQSQQHAAAEVEGSAGKIFTEADSKPINDTSFDEKNVHEMSAASASMQQFQQLQLFQQFQQAQQQGLAEVEGNLGNVFTEVDSRPVFSFDPEKSGLNVESLSTPEQMLRSHEME</sequence>
<evidence type="ECO:0000313" key="5">
    <source>
        <dbReference type="Proteomes" id="UP001498421"/>
    </source>
</evidence>
<evidence type="ECO:0000256" key="2">
    <source>
        <dbReference type="SAM" id="Phobius"/>
    </source>
</evidence>
<reference evidence="4 5" key="1">
    <citation type="journal article" date="2025" name="Microbiol. Resour. Announc.">
        <title>Draft genome sequences for Neonectria magnoliae and Neonectria punicea, canker pathogens of Liriodendron tulipifera and Acer saccharum in West Virginia.</title>
        <authorList>
            <person name="Petronek H.M."/>
            <person name="Kasson M.T."/>
            <person name="Metheny A.M."/>
            <person name="Stauder C.M."/>
            <person name="Lovett B."/>
            <person name="Lynch S.C."/>
            <person name="Garnas J.R."/>
            <person name="Kasson L.R."/>
            <person name="Stajich J.E."/>
        </authorList>
    </citation>
    <scope>NUCLEOTIDE SEQUENCE [LARGE SCALE GENOMIC DNA]</scope>
    <source>
        <strain evidence="4 5">NRRL 64651</strain>
    </source>
</reference>
<feature type="transmembrane region" description="Helical" evidence="2">
    <location>
        <begin position="166"/>
        <end position="190"/>
    </location>
</feature>
<comment type="caution">
    <text evidence="4">The sequence shown here is derived from an EMBL/GenBank/DDBJ whole genome shotgun (WGS) entry which is preliminary data.</text>
</comment>
<gene>
    <name evidence="4" type="ORF">QQZ08_004131</name>
</gene>
<keyword evidence="2" id="KW-1133">Transmembrane helix</keyword>
<feature type="region of interest" description="Disordered" evidence="1">
    <location>
        <begin position="362"/>
        <end position="544"/>
    </location>
</feature>
<organism evidence="4 5">
    <name type="scientific">Neonectria magnoliae</name>
    <dbReference type="NCBI Taxonomy" id="2732573"/>
    <lineage>
        <taxon>Eukaryota</taxon>
        <taxon>Fungi</taxon>
        <taxon>Dikarya</taxon>
        <taxon>Ascomycota</taxon>
        <taxon>Pezizomycotina</taxon>
        <taxon>Sordariomycetes</taxon>
        <taxon>Hypocreomycetidae</taxon>
        <taxon>Hypocreales</taxon>
        <taxon>Nectriaceae</taxon>
        <taxon>Neonectria</taxon>
    </lineage>
</organism>
<proteinExistence type="predicted"/>